<name>A0A239A6E7_9BACT</name>
<evidence type="ECO:0000313" key="2">
    <source>
        <dbReference type="Proteomes" id="UP000198405"/>
    </source>
</evidence>
<proteinExistence type="predicted"/>
<accession>A0A239A6E7</accession>
<reference evidence="2" key="1">
    <citation type="submission" date="2017-06" db="EMBL/GenBank/DDBJ databases">
        <authorList>
            <person name="Varghese N."/>
            <person name="Submissions S."/>
        </authorList>
    </citation>
    <scope>NUCLEOTIDE SEQUENCE [LARGE SCALE GENOMIC DNA]</scope>
    <source>
        <strain evidence="2">DSM 15668</strain>
    </source>
</reference>
<dbReference type="Proteomes" id="UP000198405">
    <property type="component" value="Unassembled WGS sequence"/>
</dbReference>
<dbReference type="AlphaFoldDB" id="A0A239A6E7"/>
<gene>
    <name evidence="1" type="ORF">SAMN06265340_11529</name>
</gene>
<sequence>MMTKTENVNIREKMEELDFLLQEIEEKLEVYSSVYFTLFDRFKSVVFTTQKLQEKVNKLIEMGLDFTVTKEAFKSSKKEGFFTAIINNVLPLGFAFYYSYKAQKEQEDWEKYLNEKLSTIKQCREQLMNLKDEQITFARNYADEMMKKLTDSYPYFYQYEITAENFYFFEERVKPFLMKSTGTYYKLLRLRALTSYVKVLVENVRNGEFLDRKTASERFIAEIAEFPYKMFELSGGEEPIKRKILNSGLLFFSLNEDFSASFDPWRNYRKKIVKLARKRGIKI</sequence>
<protein>
    <submittedName>
        <fullName evidence="1">Uncharacterized protein</fullName>
    </submittedName>
</protein>
<evidence type="ECO:0000313" key="1">
    <source>
        <dbReference type="EMBL" id="SNR90668.1"/>
    </source>
</evidence>
<keyword evidence="2" id="KW-1185">Reference proteome</keyword>
<organism evidence="1 2">
    <name type="scientific">Desulfurobacterium atlanticum</name>
    <dbReference type="NCBI Taxonomy" id="240169"/>
    <lineage>
        <taxon>Bacteria</taxon>
        <taxon>Pseudomonadati</taxon>
        <taxon>Aquificota</taxon>
        <taxon>Aquificia</taxon>
        <taxon>Desulfurobacteriales</taxon>
        <taxon>Desulfurobacteriaceae</taxon>
        <taxon>Desulfurobacterium</taxon>
    </lineage>
</organism>
<dbReference type="EMBL" id="FZOB01000015">
    <property type="protein sequence ID" value="SNR90668.1"/>
    <property type="molecule type" value="Genomic_DNA"/>
</dbReference>